<keyword evidence="1 3" id="KW-0328">Glycosyltransferase</keyword>
<keyword evidence="3" id="KW-0735">Signal-anchor</keyword>
<accession>A0AAE1FKX0</accession>
<keyword evidence="5" id="KW-1185">Reference proteome</keyword>
<dbReference type="EC" id="2.4.1.-" evidence="3"/>
<feature type="transmembrane region" description="Helical" evidence="3">
    <location>
        <begin position="34"/>
        <end position="51"/>
    </location>
</feature>
<dbReference type="Proteomes" id="UP001286313">
    <property type="component" value="Unassembled WGS sequence"/>
</dbReference>
<evidence type="ECO:0000313" key="5">
    <source>
        <dbReference type="Proteomes" id="UP001286313"/>
    </source>
</evidence>
<protein>
    <recommendedName>
        <fullName evidence="3">L-Fucosyltransferase</fullName>
        <ecNumber evidence="3">2.4.1.-</ecNumber>
    </recommendedName>
</protein>
<evidence type="ECO:0000256" key="3">
    <source>
        <dbReference type="RuleBase" id="RU363129"/>
    </source>
</evidence>
<sequence>MNCGCDSCESGYQELLIPDRGKHLYYRLLASPRSLFVGLSFFFVLVIYIYVSNYRGVTNIYHHNADLLNVSTTAFSSTPTLERKDNVKVKSLLPTIIPPTSWVKYFKQWHGLRLPVITCRPRGRLGNIMGEYATMYSLKRHYNVTVVINNDFKKKIKYIFLNTSLPDIPASAGPFKLQDWTPVQYIGSWNNYAPIELAAAGLLGPKKFVMEKYAFEIQMFHQFKEELRKEFTFAPNYTTKANGFLSNIMENRSSELPDPVFVGFHIRRTDYKKFIKNRYGSHLPETAYFTRALSHYRTKFPDAAVFIVASDDLQYARSKLDQYHDVFFSPGFSAGEDMALLASCNHSIITVGSFGFWTAFLAGGEVVYADVTTKIEYRFSRKMFEKIGLDYFIPLPVD</sequence>
<comment type="pathway">
    <text evidence="3">Protein modification; protein glycosylation.</text>
</comment>
<dbReference type="EMBL" id="JAWQEG010001878">
    <property type="protein sequence ID" value="KAK3876045.1"/>
    <property type="molecule type" value="Genomic_DNA"/>
</dbReference>
<dbReference type="GO" id="GO:0008107">
    <property type="term" value="F:galactoside 2-alpha-L-fucosyltransferase activity"/>
    <property type="evidence" value="ECO:0007669"/>
    <property type="project" value="InterPro"/>
</dbReference>
<comment type="subcellular location">
    <subcellularLocation>
        <location evidence="3">Golgi apparatus</location>
        <location evidence="3">Golgi stack membrane</location>
        <topology evidence="3">Single-pass type II membrane protein</topology>
    </subcellularLocation>
</comment>
<keyword evidence="2 3" id="KW-0808">Transferase</keyword>
<comment type="caution">
    <text evidence="4">The sequence shown here is derived from an EMBL/GenBank/DDBJ whole genome shotgun (WGS) entry which is preliminary data.</text>
</comment>
<dbReference type="InterPro" id="IPR002516">
    <property type="entry name" value="Glyco_trans_11"/>
</dbReference>
<dbReference type="GO" id="GO:0005975">
    <property type="term" value="P:carbohydrate metabolic process"/>
    <property type="evidence" value="ECO:0007669"/>
    <property type="project" value="InterPro"/>
</dbReference>
<dbReference type="CDD" id="cd11301">
    <property type="entry name" value="Fut1_Fut2_like"/>
    <property type="match status" value="1"/>
</dbReference>
<dbReference type="PANTHER" id="PTHR11927:SF9">
    <property type="entry name" value="L-FUCOSYLTRANSFERASE"/>
    <property type="match status" value="1"/>
</dbReference>
<evidence type="ECO:0000313" key="4">
    <source>
        <dbReference type="EMBL" id="KAK3876045.1"/>
    </source>
</evidence>
<keyword evidence="3" id="KW-0812">Transmembrane</keyword>
<evidence type="ECO:0000256" key="2">
    <source>
        <dbReference type="ARBA" id="ARBA00022679"/>
    </source>
</evidence>
<organism evidence="4 5">
    <name type="scientific">Petrolisthes cinctipes</name>
    <name type="common">Flat porcelain crab</name>
    <dbReference type="NCBI Taxonomy" id="88211"/>
    <lineage>
        <taxon>Eukaryota</taxon>
        <taxon>Metazoa</taxon>
        <taxon>Ecdysozoa</taxon>
        <taxon>Arthropoda</taxon>
        <taxon>Crustacea</taxon>
        <taxon>Multicrustacea</taxon>
        <taxon>Malacostraca</taxon>
        <taxon>Eumalacostraca</taxon>
        <taxon>Eucarida</taxon>
        <taxon>Decapoda</taxon>
        <taxon>Pleocyemata</taxon>
        <taxon>Anomura</taxon>
        <taxon>Galatheoidea</taxon>
        <taxon>Porcellanidae</taxon>
        <taxon>Petrolisthes</taxon>
    </lineage>
</organism>
<name>A0AAE1FKX0_PETCI</name>
<keyword evidence="3" id="KW-0325">Glycoprotein</keyword>
<proteinExistence type="inferred from homology"/>
<keyword evidence="3" id="KW-0472">Membrane</keyword>
<gene>
    <name evidence="4" type="ORF">Pcinc_019130</name>
</gene>
<dbReference type="GO" id="GO:0032580">
    <property type="term" value="C:Golgi cisterna membrane"/>
    <property type="evidence" value="ECO:0007669"/>
    <property type="project" value="UniProtKB-SubCell"/>
</dbReference>
<dbReference type="AlphaFoldDB" id="A0AAE1FKX0"/>
<comment type="similarity">
    <text evidence="3">Belongs to the glycosyltransferase 11 family.</text>
</comment>
<keyword evidence="3" id="KW-0333">Golgi apparatus</keyword>
<dbReference type="Pfam" id="PF01531">
    <property type="entry name" value="Glyco_transf_11"/>
    <property type="match status" value="1"/>
</dbReference>
<reference evidence="4" key="1">
    <citation type="submission" date="2023-10" db="EMBL/GenBank/DDBJ databases">
        <title>Genome assemblies of two species of porcelain crab, Petrolisthes cinctipes and Petrolisthes manimaculis (Anomura: Porcellanidae).</title>
        <authorList>
            <person name="Angst P."/>
        </authorList>
    </citation>
    <scope>NUCLEOTIDE SEQUENCE</scope>
    <source>
        <strain evidence="4">PB745_01</strain>
        <tissue evidence="4">Gill</tissue>
    </source>
</reference>
<keyword evidence="3" id="KW-1133">Transmembrane helix</keyword>
<evidence type="ECO:0000256" key="1">
    <source>
        <dbReference type="ARBA" id="ARBA00022676"/>
    </source>
</evidence>
<dbReference type="PANTHER" id="PTHR11927">
    <property type="entry name" value="GALACTOSIDE 2-L-FUCOSYLTRANSFERASE"/>
    <property type="match status" value="1"/>
</dbReference>